<accession>T1IFZ0</accession>
<dbReference type="EnsemblMetazoa" id="RPRC015209-RA">
    <property type="protein sequence ID" value="RPRC015209-PA"/>
    <property type="gene ID" value="RPRC015209"/>
</dbReference>
<dbReference type="EMBL" id="ACPB03004178">
    <property type="status" value="NOT_ANNOTATED_CDS"/>
    <property type="molecule type" value="Genomic_DNA"/>
</dbReference>
<proteinExistence type="predicted"/>
<dbReference type="HOGENOM" id="CLU_1130292_0_0_1"/>
<dbReference type="RefSeq" id="XP_073979553.1">
    <property type="nucleotide sequence ID" value="XM_074123452.1"/>
</dbReference>
<evidence type="ECO:0000313" key="1">
    <source>
        <dbReference type="EnsemblMetazoa" id="RPRC015209-PA"/>
    </source>
</evidence>
<evidence type="ECO:0000313" key="2">
    <source>
        <dbReference type="Proteomes" id="UP000015103"/>
    </source>
</evidence>
<protein>
    <submittedName>
        <fullName evidence="1">Uncharacterized protein</fullName>
    </submittedName>
</protein>
<dbReference type="AlphaFoldDB" id="T1IFZ0"/>
<name>T1IFZ0_RHOPR</name>
<dbReference type="Proteomes" id="UP000015103">
    <property type="component" value="Unassembled WGS sequence"/>
</dbReference>
<reference evidence="1" key="1">
    <citation type="submission" date="2015-05" db="UniProtKB">
        <authorList>
            <consortium name="EnsemblMetazoa"/>
        </authorList>
    </citation>
    <scope>IDENTIFICATION</scope>
</reference>
<dbReference type="VEuPathDB" id="VectorBase:RPRC015209"/>
<keyword evidence="2" id="KW-1185">Reference proteome</keyword>
<organism evidence="1 2">
    <name type="scientific">Rhodnius prolixus</name>
    <name type="common">Triatomid bug</name>
    <dbReference type="NCBI Taxonomy" id="13249"/>
    <lineage>
        <taxon>Eukaryota</taxon>
        <taxon>Metazoa</taxon>
        <taxon>Ecdysozoa</taxon>
        <taxon>Arthropoda</taxon>
        <taxon>Hexapoda</taxon>
        <taxon>Insecta</taxon>
        <taxon>Pterygota</taxon>
        <taxon>Neoptera</taxon>
        <taxon>Paraneoptera</taxon>
        <taxon>Hemiptera</taxon>
        <taxon>Heteroptera</taxon>
        <taxon>Panheteroptera</taxon>
        <taxon>Cimicomorpha</taxon>
        <taxon>Reduviidae</taxon>
        <taxon>Triatominae</taxon>
        <taxon>Rhodnius</taxon>
    </lineage>
</organism>
<sequence length="246" mass="28236">MLLSERYYPNDRRKCLQEECVLTLPKHCIIPGFITNGIMISGGPKMFLSRNSTALPPLLKLFENKEITDIRSKPEKLSDIKLCKTIVEKKISINDAKELLPKWLSEGTMRTDVQKVIQRNIFRKDCAVKMQSNKYLTCNAAEAFEILQPSSQSISRTVLLARFTNDFLNSPKLQQWTTHSLNTIQYTSNPSHKKAFSYLTTLIRIYDVIKIKVNKSHKQNNLLTLLLAVLVTAATWKLIVIRAKIR</sequence>
<dbReference type="GeneID" id="141451786"/>
<dbReference type="InParanoid" id="T1IFZ0"/>